<gene>
    <name evidence="1" type="ORF">AMLFYP55_01990</name>
</gene>
<accession>A0A6N2S9T8</accession>
<name>A0A6N2S9T8_9BACT</name>
<dbReference type="EMBL" id="CACRSS010000002">
    <property type="protein sequence ID" value="VYS88615.1"/>
    <property type="molecule type" value="Genomic_DNA"/>
</dbReference>
<sequence>MIELFANYRINNPRSSGDVSNGNEGKLKCMVNKHFPVFFQARILPGNWELPALMDTLAGAGWRLLKENLRCAAERFFTHERREPSVPRRGRCKSTVSFAGCLSPGKDGSLLLISWLFPFPDASFPEVRASLLRCGTKRKSIASGTEADDLRSMDKGNFPKTFFFQMFMLDSGLLIRCMVFSMF</sequence>
<dbReference type="AlphaFoldDB" id="A0A6N2S9T8"/>
<proteinExistence type="predicted"/>
<reference evidence="1" key="1">
    <citation type="submission" date="2019-11" db="EMBL/GenBank/DDBJ databases">
        <authorList>
            <person name="Feng L."/>
        </authorList>
    </citation>
    <scope>NUCLEOTIDE SEQUENCE</scope>
    <source>
        <strain evidence="1">AMuciniphilaLFYP55</strain>
    </source>
</reference>
<protein>
    <submittedName>
        <fullName evidence="1">Uncharacterized protein</fullName>
    </submittedName>
</protein>
<evidence type="ECO:0000313" key="1">
    <source>
        <dbReference type="EMBL" id="VYS88615.1"/>
    </source>
</evidence>
<organism evidence="1">
    <name type="scientific">Akkermansia muciniphila</name>
    <dbReference type="NCBI Taxonomy" id="239935"/>
    <lineage>
        <taxon>Bacteria</taxon>
        <taxon>Pseudomonadati</taxon>
        <taxon>Verrucomicrobiota</taxon>
        <taxon>Verrucomicrobiia</taxon>
        <taxon>Verrucomicrobiales</taxon>
        <taxon>Akkermansiaceae</taxon>
        <taxon>Akkermansia</taxon>
    </lineage>
</organism>